<reference evidence="2 3" key="2">
    <citation type="submission" date="2014-10" db="EMBL/GenBank/DDBJ databases">
        <title>Paracoccus sanguinis sp. nov., isolated from clinical specimens of New York State patients.</title>
        <authorList>
            <person name="Mingle L.A."/>
            <person name="Cole J.A."/>
            <person name="Lapierre P."/>
            <person name="Musser K.A."/>
        </authorList>
    </citation>
    <scope>NUCLEOTIDE SEQUENCE [LARGE SCALE GENOMIC DNA]</scope>
    <source>
        <strain evidence="2 3">HAMBI 3106</strain>
    </source>
</reference>
<comment type="caution">
    <text evidence="2">The sequence shown here is derived from an EMBL/GenBank/DDBJ whole genome shotgun (WGS) entry which is preliminary data.</text>
</comment>
<keyword evidence="1" id="KW-0812">Transmembrane</keyword>
<protein>
    <submittedName>
        <fullName evidence="2">Uncharacterized protein</fullName>
    </submittedName>
</protein>
<dbReference type="Proteomes" id="UP000029917">
    <property type="component" value="Unassembled WGS sequence"/>
</dbReference>
<reference evidence="2 3" key="1">
    <citation type="submission" date="2014-09" db="EMBL/GenBank/DDBJ databases">
        <authorList>
            <person name="McGinnis J.M."/>
            <person name="Wolfgang W.J."/>
        </authorList>
    </citation>
    <scope>NUCLEOTIDE SEQUENCE [LARGE SCALE GENOMIC DNA]</scope>
    <source>
        <strain evidence="2 3">HAMBI 3106</strain>
    </source>
</reference>
<evidence type="ECO:0000313" key="2">
    <source>
        <dbReference type="EMBL" id="KGJ08903.1"/>
    </source>
</evidence>
<feature type="transmembrane region" description="Helical" evidence="1">
    <location>
        <begin position="41"/>
        <end position="61"/>
    </location>
</feature>
<accession>A0A099FFB9</accession>
<evidence type="ECO:0000256" key="1">
    <source>
        <dbReference type="SAM" id="Phobius"/>
    </source>
</evidence>
<keyword evidence="1" id="KW-0472">Membrane</keyword>
<organism evidence="2 3">
    <name type="scientific">Paracoccus sphaerophysae</name>
    <dbReference type="NCBI Taxonomy" id="690417"/>
    <lineage>
        <taxon>Bacteria</taxon>
        <taxon>Pseudomonadati</taxon>
        <taxon>Pseudomonadota</taxon>
        <taxon>Alphaproteobacteria</taxon>
        <taxon>Rhodobacterales</taxon>
        <taxon>Paracoccaceae</taxon>
        <taxon>Paracoccus</taxon>
    </lineage>
</organism>
<proteinExistence type="predicted"/>
<evidence type="ECO:0000313" key="3">
    <source>
        <dbReference type="Proteomes" id="UP000029917"/>
    </source>
</evidence>
<name>A0A099FFB9_9RHOB</name>
<sequence length="62" mass="6853">MQPGKTAKARHARNWTRSLLFTESNRGAPVPSSTKEPVMNSIIYIVGLVVVVLFILSMLGLR</sequence>
<keyword evidence="1" id="KW-1133">Transmembrane helix</keyword>
<keyword evidence="3" id="KW-1185">Reference proteome</keyword>
<dbReference type="EMBL" id="JRKS01000006">
    <property type="protein sequence ID" value="KGJ08903.1"/>
    <property type="molecule type" value="Genomic_DNA"/>
</dbReference>
<dbReference type="AlphaFoldDB" id="A0A099FFB9"/>
<gene>
    <name evidence="2" type="ORF">IC63_03625</name>
</gene>
<dbReference type="STRING" id="690417.IC63_03625"/>